<sequence>MLYRIFAVLAFVVAYVTAERHIVSFHNRCGHGTPTLVSQRGKILSTGAPYVSNGPLLGAIAYLQTGKCNLNGEHCTLVETTLTNPQCPGCGSSTDISLIPPHAFSVTTGFGYYHGCNGIGANCNNPSCITAFRAPEDNHVQVSCQENDVNLAVTFCM</sequence>
<keyword evidence="2" id="KW-1185">Reference proteome</keyword>
<organism evidence="1 2">
    <name type="scientific">Thelephora ganbajun</name>
    <name type="common">Ganba fungus</name>
    <dbReference type="NCBI Taxonomy" id="370292"/>
    <lineage>
        <taxon>Eukaryota</taxon>
        <taxon>Fungi</taxon>
        <taxon>Dikarya</taxon>
        <taxon>Basidiomycota</taxon>
        <taxon>Agaricomycotina</taxon>
        <taxon>Agaricomycetes</taxon>
        <taxon>Thelephorales</taxon>
        <taxon>Thelephoraceae</taxon>
        <taxon>Thelephora</taxon>
    </lineage>
</organism>
<accession>A0ACB6ZMY1</accession>
<dbReference type="Proteomes" id="UP000886501">
    <property type="component" value="Unassembled WGS sequence"/>
</dbReference>
<reference evidence="1" key="2">
    <citation type="journal article" date="2020" name="Nat. Commun.">
        <title>Large-scale genome sequencing of mycorrhizal fungi provides insights into the early evolution of symbiotic traits.</title>
        <authorList>
            <person name="Miyauchi S."/>
            <person name="Kiss E."/>
            <person name="Kuo A."/>
            <person name="Drula E."/>
            <person name="Kohler A."/>
            <person name="Sanchez-Garcia M."/>
            <person name="Morin E."/>
            <person name="Andreopoulos B."/>
            <person name="Barry K.W."/>
            <person name="Bonito G."/>
            <person name="Buee M."/>
            <person name="Carver A."/>
            <person name="Chen C."/>
            <person name="Cichocki N."/>
            <person name="Clum A."/>
            <person name="Culley D."/>
            <person name="Crous P.W."/>
            <person name="Fauchery L."/>
            <person name="Girlanda M."/>
            <person name="Hayes R.D."/>
            <person name="Keri Z."/>
            <person name="LaButti K."/>
            <person name="Lipzen A."/>
            <person name="Lombard V."/>
            <person name="Magnuson J."/>
            <person name="Maillard F."/>
            <person name="Murat C."/>
            <person name="Nolan M."/>
            <person name="Ohm R.A."/>
            <person name="Pangilinan J."/>
            <person name="Pereira M.F."/>
            <person name="Perotto S."/>
            <person name="Peter M."/>
            <person name="Pfister S."/>
            <person name="Riley R."/>
            <person name="Sitrit Y."/>
            <person name="Stielow J.B."/>
            <person name="Szollosi G."/>
            <person name="Zifcakova L."/>
            <person name="Stursova M."/>
            <person name="Spatafora J.W."/>
            <person name="Tedersoo L."/>
            <person name="Vaario L.M."/>
            <person name="Yamada A."/>
            <person name="Yan M."/>
            <person name="Wang P."/>
            <person name="Xu J."/>
            <person name="Bruns T."/>
            <person name="Baldrian P."/>
            <person name="Vilgalys R."/>
            <person name="Dunand C."/>
            <person name="Henrissat B."/>
            <person name="Grigoriev I.V."/>
            <person name="Hibbett D."/>
            <person name="Nagy L.G."/>
            <person name="Martin F.M."/>
        </authorList>
    </citation>
    <scope>NUCLEOTIDE SEQUENCE</scope>
    <source>
        <strain evidence="1">P2</strain>
    </source>
</reference>
<dbReference type="EMBL" id="MU117979">
    <property type="protein sequence ID" value="KAF9650944.1"/>
    <property type="molecule type" value="Genomic_DNA"/>
</dbReference>
<name>A0ACB6ZMY1_THEGA</name>
<protein>
    <submittedName>
        <fullName evidence="1">Glycopeptide</fullName>
    </submittedName>
</protein>
<comment type="caution">
    <text evidence="1">The sequence shown here is derived from an EMBL/GenBank/DDBJ whole genome shotgun (WGS) entry which is preliminary data.</text>
</comment>
<gene>
    <name evidence="1" type="ORF">BDM02DRAFT_3092066</name>
</gene>
<proteinExistence type="predicted"/>
<reference evidence="1" key="1">
    <citation type="submission" date="2019-10" db="EMBL/GenBank/DDBJ databases">
        <authorList>
            <consortium name="DOE Joint Genome Institute"/>
            <person name="Kuo A."/>
            <person name="Miyauchi S."/>
            <person name="Kiss E."/>
            <person name="Drula E."/>
            <person name="Kohler A."/>
            <person name="Sanchez-Garcia M."/>
            <person name="Andreopoulos B."/>
            <person name="Barry K.W."/>
            <person name="Bonito G."/>
            <person name="Buee M."/>
            <person name="Carver A."/>
            <person name="Chen C."/>
            <person name="Cichocki N."/>
            <person name="Clum A."/>
            <person name="Culley D."/>
            <person name="Crous P.W."/>
            <person name="Fauchery L."/>
            <person name="Girlanda M."/>
            <person name="Hayes R."/>
            <person name="Keri Z."/>
            <person name="Labutti K."/>
            <person name="Lipzen A."/>
            <person name="Lombard V."/>
            <person name="Magnuson J."/>
            <person name="Maillard F."/>
            <person name="Morin E."/>
            <person name="Murat C."/>
            <person name="Nolan M."/>
            <person name="Ohm R."/>
            <person name="Pangilinan J."/>
            <person name="Pereira M."/>
            <person name="Perotto S."/>
            <person name="Peter M."/>
            <person name="Riley R."/>
            <person name="Sitrit Y."/>
            <person name="Stielow B."/>
            <person name="Szollosi G."/>
            <person name="Zifcakova L."/>
            <person name="Stursova M."/>
            <person name="Spatafora J.W."/>
            <person name="Tedersoo L."/>
            <person name="Vaario L.-M."/>
            <person name="Yamada A."/>
            <person name="Yan M."/>
            <person name="Wang P."/>
            <person name="Xu J."/>
            <person name="Bruns T."/>
            <person name="Baldrian P."/>
            <person name="Vilgalys R."/>
            <person name="Henrissat B."/>
            <person name="Grigoriev I.V."/>
            <person name="Hibbett D."/>
            <person name="Nagy L.G."/>
            <person name="Martin F.M."/>
        </authorList>
    </citation>
    <scope>NUCLEOTIDE SEQUENCE</scope>
    <source>
        <strain evidence="1">P2</strain>
    </source>
</reference>
<evidence type="ECO:0000313" key="1">
    <source>
        <dbReference type="EMBL" id="KAF9650944.1"/>
    </source>
</evidence>
<evidence type="ECO:0000313" key="2">
    <source>
        <dbReference type="Proteomes" id="UP000886501"/>
    </source>
</evidence>